<reference evidence="1 2" key="1">
    <citation type="submission" date="2019-10" db="EMBL/GenBank/DDBJ databases">
        <authorList>
            <person name="Palmer J.M."/>
        </authorList>
    </citation>
    <scope>NUCLEOTIDE SEQUENCE [LARGE SCALE GENOMIC DNA]</scope>
    <source>
        <strain evidence="1 2">TWF694</strain>
    </source>
</reference>
<proteinExistence type="predicted"/>
<evidence type="ECO:0000313" key="1">
    <source>
        <dbReference type="EMBL" id="KAK6538034.1"/>
    </source>
</evidence>
<dbReference type="Gene3D" id="3.30.70.100">
    <property type="match status" value="2"/>
</dbReference>
<organism evidence="1 2">
    <name type="scientific">Orbilia ellipsospora</name>
    <dbReference type="NCBI Taxonomy" id="2528407"/>
    <lineage>
        <taxon>Eukaryota</taxon>
        <taxon>Fungi</taxon>
        <taxon>Dikarya</taxon>
        <taxon>Ascomycota</taxon>
        <taxon>Pezizomycotina</taxon>
        <taxon>Orbiliomycetes</taxon>
        <taxon>Orbiliales</taxon>
        <taxon>Orbiliaceae</taxon>
        <taxon>Orbilia</taxon>
    </lineage>
</organism>
<dbReference type="InterPro" id="IPR011008">
    <property type="entry name" value="Dimeric_a/b-barrel"/>
</dbReference>
<accession>A0AAV9XA27</accession>
<keyword evidence="2" id="KW-1185">Reference proteome</keyword>
<comment type="caution">
    <text evidence="1">The sequence shown here is derived from an EMBL/GenBank/DDBJ whole genome shotgun (WGS) entry which is preliminary data.</text>
</comment>
<protein>
    <recommendedName>
        <fullName evidence="3">ABM domain-containing protein</fullName>
    </recommendedName>
</protein>
<name>A0AAV9XA27_9PEZI</name>
<dbReference type="AlphaFoldDB" id="A0AAV9XA27"/>
<evidence type="ECO:0008006" key="3">
    <source>
        <dbReference type="Google" id="ProtNLM"/>
    </source>
</evidence>
<gene>
    <name evidence="1" type="ORF">TWF694_010927</name>
</gene>
<evidence type="ECO:0000313" key="2">
    <source>
        <dbReference type="Proteomes" id="UP001365542"/>
    </source>
</evidence>
<dbReference type="SUPFAM" id="SSF54909">
    <property type="entry name" value="Dimeric alpha+beta barrel"/>
    <property type="match status" value="1"/>
</dbReference>
<dbReference type="Proteomes" id="UP001365542">
    <property type="component" value="Unassembled WGS sequence"/>
</dbReference>
<sequence>MTVTEVCHFTLKEEFSLETLKDPEGPNVKALETLSAQPGCEKISWGLGIEDPKSLFWFVEWDKLDSHETFKATEIYPTFVSTTLSALTSPENPTPIKLTHYPFPSSLHALLSENPSFKSTPPKLEYFWMKTIPQAEGPTTMLNHLETFAEPLKTYQGGVAVTFAPAVEDETVFLTLALWPTVQVHMEFRETENFAKMMPVMRTLREDVQVMHVDMVW</sequence>
<dbReference type="EMBL" id="JAVHJO010000008">
    <property type="protein sequence ID" value="KAK6538034.1"/>
    <property type="molecule type" value="Genomic_DNA"/>
</dbReference>